<dbReference type="PANTHER" id="PTHR43194">
    <property type="entry name" value="HYDROLASE ALPHA/BETA FOLD FAMILY"/>
    <property type="match status" value="1"/>
</dbReference>
<feature type="signal peptide" evidence="1">
    <location>
        <begin position="1"/>
        <end position="20"/>
    </location>
</feature>
<evidence type="ECO:0000256" key="1">
    <source>
        <dbReference type="SAM" id="SignalP"/>
    </source>
</evidence>
<evidence type="ECO:0000313" key="2">
    <source>
        <dbReference type="EMBL" id="TDH59509.1"/>
    </source>
</evidence>
<keyword evidence="1" id="KW-0732">Signal</keyword>
<comment type="caution">
    <text evidence="2">The sequence shown here is derived from an EMBL/GenBank/DDBJ whole genome shotgun (WGS) entry which is preliminary data.</text>
</comment>
<name>A0A4R5QAE0_9PROT</name>
<dbReference type="EMBL" id="SMSJ01000063">
    <property type="protein sequence ID" value="TDH59509.1"/>
    <property type="molecule type" value="Genomic_DNA"/>
</dbReference>
<dbReference type="OrthoDB" id="7820973at2"/>
<reference evidence="2 3" key="1">
    <citation type="journal article" date="2016" name="J. Microbiol.">
        <title>Dankookia rubra gen. nov., sp. nov., an alphaproteobacterium isolated from sediment of a shallow stream.</title>
        <authorList>
            <person name="Kim W.H."/>
            <person name="Kim D.H."/>
            <person name="Kang K."/>
            <person name="Ahn T.Y."/>
        </authorList>
    </citation>
    <scope>NUCLEOTIDE SEQUENCE [LARGE SCALE GENOMIC DNA]</scope>
    <source>
        <strain evidence="2 3">JCM30602</strain>
    </source>
</reference>
<dbReference type="Proteomes" id="UP000295096">
    <property type="component" value="Unassembled WGS sequence"/>
</dbReference>
<accession>A0A4R5QAE0</accession>
<proteinExistence type="predicted"/>
<dbReference type="PANTHER" id="PTHR43194:SF5">
    <property type="entry name" value="PIMELOYL-[ACYL-CARRIER PROTEIN] METHYL ESTER ESTERASE"/>
    <property type="match status" value="1"/>
</dbReference>
<dbReference type="RefSeq" id="WP_133291675.1">
    <property type="nucleotide sequence ID" value="NZ_SMSJ01000063.1"/>
</dbReference>
<gene>
    <name evidence="2" type="ORF">E2C06_26905</name>
</gene>
<dbReference type="AlphaFoldDB" id="A0A4R5QAE0"/>
<dbReference type="InterPro" id="IPR029058">
    <property type="entry name" value="AB_hydrolase_fold"/>
</dbReference>
<dbReference type="CDD" id="cd12808">
    <property type="entry name" value="Esterase_713_like-1"/>
    <property type="match status" value="1"/>
</dbReference>
<dbReference type="Gene3D" id="3.40.50.1820">
    <property type="entry name" value="alpha/beta hydrolase"/>
    <property type="match status" value="1"/>
</dbReference>
<keyword evidence="3" id="KW-1185">Reference proteome</keyword>
<dbReference type="InterPro" id="IPR050228">
    <property type="entry name" value="Carboxylesterase_BioH"/>
</dbReference>
<sequence length="347" mass="38080">MQRHFLAAALMAAMALPAQAQAQAQTEPLQIREVGSLHVGGRIATLEGLPEKEITFSAGAPPTRMNPNGEFQVEQMYAQYIKLANPRARYPLLLWHGGGLTGVTWETTPDGRPGWQMFFLRAGHDVWVSDAMERGRSGWARFPEVLPGEPIFRTMGEGWGLFRLGDQAGWNREPAKRVAFPDSRFPLPSWDQFMKQGVPRWATTDRQIQAAYDAYVQAACPCVVVVHSQGGNFGFTAALNAPDKIRALIAVEPSGAPPQAADAAKLKDIPHLVVWGDHLADNSFWSKVRANIERWQGQIRAAGGAADTLDLPAMGIRGNSHMLMMDTNSDEIAGRVQGWMASKGLMK</sequence>
<evidence type="ECO:0000313" key="3">
    <source>
        <dbReference type="Proteomes" id="UP000295096"/>
    </source>
</evidence>
<organism evidence="2 3">
    <name type="scientific">Dankookia rubra</name>
    <dbReference type="NCBI Taxonomy" id="1442381"/>
    <lineage>
        <taxon>Bacteria</taxon>
        <taxon>Pseudomonadati</taxon>
        <taxon>Pseudomonadota</taxon>
        <taxon>Alphaproteobacteria</taxon>
        <taxon>Acetobacterales</taxon>
        <taxon>Roseomonadaceae</taxon>
        <taxon>Dankookia</taxon>
    </lineage>
</organism>
<protein>
    <submittedName>
        <fullName evidence="2">Esterase</fullName>
    </submittedName>
</protein>
<dbReference type="SUPFAM" id="SSF53474">
    <property type="entry name" value="alpha/beta-Hydrolases"/>
    <property type="match status" value="1"/>
</dbReference>
<feature type="chain" id="PRO_5020752430" evidence="1">
    <location>
        <begin position="21"/>
        <end position="347"/>
    </location>
</feature>